<keyword evidence="2" id="KW-1185">Reference proteome</keyword>
<dbReference type="InterPro" id="IPR009359">
    <property type="entry name" value="PaaB"/>
</dbReference>
<accession>A0A0U2UGV8</accession>
<dbReference type="InterPro" id="IPR038693">
    <property type="entry name" value="PaaB_sf"/>
</dbReference>
<dbReference type="Pfam" id="PF06243">
    <property type="entry name" value="PaaB"/>
    <property type="match status" value="1"/>
</dbReference>
<sequence>MAQAQHDTSKQQLYEVFIQEKADRSAIHVGSVRAPSEILALHSAREIFARRENCVKLSIVNRKHMIHFQDTEFLGMSKDKKYRLASMDYNV</sequence>
<dbReference type="OrthoDB" id="2085342at2"/>
<dbReference type="KEGG" id="pnp:IJ22_51900"/>
<reference evidence="2" key="1">
    <citation type="submission" date="2015-12" db="EMBL/GenBank/DDBJ databases">
        <title>Complete genome sequences of two moderately thermophilic Paenibacillus species.</title>
        <authorList>
            <person name="Butler R.III."/>
            <person name="Wang J."/>
            <person name="Stark B.C."/>
            <person name="Pombert J.-F."/>
        </authorList>
    </citation>
    <scope>NUCLEOTIDE SEQUENCE [LARGE SCALE GENOMIC DNA]</scope>
    <source>
        <strain evidence="2">32O-Y</strain>
    </source>
</reference>
<evidence type="ECO:0000313" key="2">
    <source>
        <dbReference type="Proteomes" id="UP000061660"/>
    </source>
</evidence>
<dbReference type="STRING" id="162209.IJ22_51900"/>
<dbReference type="Gene3D" id="3.10.20.520">
    <property type="entry name" value="Phenylacetic acid degradation B"/>
    <property type="match status" value="1"/>
</dbReference>
<proteinExistence type="predicted"/>
<dbReference type="Proteomes" id="UP000061660">
    <property type="component" value="Chromosome"/>
</dbReference>
<dbReference type="EMBL" id="CP013652">
    <property type="protein sequence ID" value="ALS25449.1"/>
    <property type="molecule type" value="Genomic_DNA"/>
</dbReference>
<gene>
    <name evidence="1" type="ORF">IJ22_51900</name>
</gene>
<reference evidence="1 2" key="2">
    <citation type="journal article" date="2016" name="Genome Announc.">
        <title>Complete Genome Sequences of Two Interactive Moderate Thermophiles, Paenibacillus napthalenovorans 32O-Y and Paenibacillus sp. 32O-W.</title>
        <authorList>
            <person name="Butler R.R.III."/>
            <person name="Wang J."/>
            <person name="Stark B.C."/>
            <person name="Pombert J.F."/>
        </authorList>
    </citation>
    <scope>NUCLEOTIDE SEQUENCE [LARGE SCALE GENOMIC DNA]</scope>
    <source>
        <strain evidence="1 2">32O-Y</strain>
    </source>
</reference>
<dbReference type="PATRIC" id="fig|162209.4.peg.5486"/>
<organism evidence="1 2">
    <name type="scientific">Paenibacillus naphthalenovorans</name>
    <dbReference type="NCBI Taxonomy" id="162209"/>
    <lineage>
        <taxon>Bacteria</taxon>
        <taxon>Bacillati</taxon>
        <taxon>Bacillota</taxon>
        <taxon>Bacilli</taxon>
        <taxon>Bacillales</taxon>
        <taxon>Paenibacillaceae</taxon>
        <taxon>Paenibacillus</taxon>
    </lineage>
</organism>
<dbReference type="AlphaFoldDB" id="A0A0U2UGV8"/>
<protein>
    <submittedName>
        <fullName evidence="1">Phenylacetic acid degradation protein B</fullName>
    </submittedName>
</protein>
<evidence type="ECO:0000313" key="1">
    <source>
        <dbReference type="EMBL" id="ALS25449.1"/>
    </source>
</evidence>
<dbReference type="RefSeq" id="WP_062410796.1">
    <property type="nucleotide sequence ID" value="NZ_CP013652.1"/>
</dbReference>
<name>A0A0U2UGV8_9BACL</name>